<dbReference type="Proteomes" id="UP000076770">
    <property type="component" value="Chromosome i"/>
</dbReference>
<evidence type="ECO:0000313" key="1">
    <source>
        <dbReference type="EMBL" id="SAI85366.1"/>
    </source>
</evidence>
<gene>
    <name evidence="1" type="ORF">SSOP1_1812</name>
</gene>
<sequence length="62" mass="7423">MILKWNWLTDNKVGFSVGGYKVVDRGFLGKSSTWLIGFSDFRRHVEFFGIFLRRYWRALCDE</sequence>
<accession>A0A157T2B4</accession>
<organism evidence="1 2">
    <name type="scientific">Saccharolobus solfataricus</name>
    <name type="common">Sulfolobus solfataricus</name>
    <dbReference type="NCBI Taxonomy" id="2287"/>
    <lineage>
        <taxon>Archaea</taxon>
        <taxon>Thermoproteota</taxon>
        <taxon>Thermoprotei</taxon>
        <taxon>Sulfolobales</taxon>
        <taxon>Sulfolobaceae</taxon>
        <taxon>Saccharolobus</taxon>
    </lineage>
</organism>
<evidence type="ECO:0000313" key="2">
    <source>
        <dbReference type="Proteomes" id="UP000076770"/>
    </source>
</evidence>
<dbReference type="AlphaFoldDB" id="A0A157T2B4"/>
<name>A0A157T2B4_SACSO</name>
<protein>
    <submittedName>
        <fullName evidence="1">ORF in transposon ISC1290</fullName>
    </submittedName>
</protein>
<proteinExistence type="predicted"/>
<dbReference type="PATRIC" id="fig|2287.9.peg.1899"/>
<dbReference type="EMBL" id="LT549890">
    <property type="protein sequence ID" value="SAI85366.1"/>
    <property type="molecule type" value="Genomic_DNA"/>
</dbReference>
<reference evidence="2" key="1">
    <citation type="submission" date="2016-04" db="EMBL/GenBank/DDBJ databases">
        <authorList>
            <person name="Shah S.A."/>
            <person name="Garrett R.A."/>
        </authorList>
    </citation>
    <scope>NUCLEOTIDE SEQUENCE [LARGE SCALE GENOMIC DNA]</scope>
    <source>
        <strain evidence="2">ATCC 35091 / DSM 1616 / JCM 8930 / NBRC 15331 / P1</strain>
    </source>
</reference>